<keyword evidence="5 9" id="KW-0812">Transmembrane</keyword>
<feature type="transmembrane region" description="Helical" evidence="9">
    <location>
        <begin position="370"/>
        <end position="392"/>
    </location>
</feature>
<proteinExistence type="inferred from homology"/>
<evidence type="ECO:0000313" key="12">
    <source>
        <dbReference type="Proteomes" id="UP000831327"/>
    </source>
</evidence>
<feature type="transmembrane region" description="Helical" evidence="9">
    <location>
        <begin position="231"/>
        <end position="250"/>
    </location>
</feature>
<comment type="subcellular location">
    <subcellularLocation>
        <location evidence="1">Cell inner membrane</location>
        <topology evidence="1">Multi-pass membrane protein</topology>
    </subcellularLocation>
    <subcellularLocation>
        <location evidence="9">Cell membrane</location>
        <topology evidence="9">Multi-pass membrane protein</topology>
    </subcellularLocation>
</comment>
<dbReference type="Gene3D" id="1.10.3720.10">
    <property type="entry name" value="MetI-like"/>
    <property type="match status" value="2"/>
</dbReference>
<accession>A0ABM7Y6Q9</accession>
<feature type="transmembrane region" description="Helical" evidence="9">
    <location>
        <begin position="103"/>
        <end position="123"/>
    </location>
</feature>
<evidence type="ECO:0000256" key="1">
    <source>
        <dbReference type="ARBA" id="ARBA00004429"/>
    </source>
</evidence>
<evidence type="ECO:0000313" key="11">
    <source>
        <dbReference type="EMBL" id="BDG73608.1"/>
    </source>
</evidence>
<evidence type="ECO:0000259" key="10">
    <source>
        <dbReference type="PROSITE" id="PS50928"/>
    </source>
</evidence>
<name>A0ABM7Y6Q9_9PROT</name>
<gene>
    <name evidence="11" type="ORF">Rmf_35370</name>
</gene>
<dbReference type="Pfam" id="PF00528">
    <property type="entry name" value="BPD_transp_1"/>
    <property type="match status" value="1"/>
</dbReference>
<dbReference type="InterPro" id="IPR000515">
    <property type="entry name" value="MetI-like"/>
</dbReference>
<dbReference type="InterPro" id="IPR035906">
    <property type="entry name" value="MetI-like_sf"/>
</dbReference>
<keyword evidence="6" id="KW-0029">Amino-acid transport</keyword>
<feature type="transmembrane region" description="Helical" evidence="9">
    <location>
        <begin position="33"/>
        <end position="51"/>
    </location>
</feature>
<keyword evidence="4" id="KW-1003">Cell membrane</keyword>
<dbReference type="PANTHER" id="PTHR30614">
    <property type="entry name" value="MEMBRANE COMPONENT OF AMINO ACID ABC TRANSPORTER"/>
    <property type="match status" value="1"/>
</dbReference>
<keyword evidence="7 9" id="KW-1133">Transmembrane helix</keyword>
<reference evidence="11 12" key="1">
    <citation type="journal article" date="2016" name="Microbes Environ.">
        <title>Phylogenetically diverse aerobic anoxygenic phototrophic bacteria isolated from epilithic biofilms in Tama river, Japan.</title>
        <authorList>
            <person name="Hirose S."/>
            <person name="Matsuura K."/>
            <person name="Haruta S."/>
        </authorList>
    </citation>
    <scope>NUCLEOTIDE SEQUENCE [LARGE SCALE GENOMIC DNA]</scope>
    <source>
        <strain evidence="11 12">S08</strain>
    </source>
</reference>
<evidence type="ECO:0000256" key="9">
    <source>
        <dbReference type="RuleBase" id="RU363032"/>
    </source>
</evidence>
<dbReference type="PROSITE" id="PS50928">
    <property type="entry name" value="ABC_TM1"/>
    <property type="match status" value="1"/>
</dbReference>
<dbReference type="EMBL" id="AP025637">
    <property type="protein sequence ID" value="BDG73608.1"/>
    <property type="molecule type" value="Genomic_DNA"/>
</dbReference>
<dbReference type="NCBIfam" id="TIGR01726">
    <property type="entry name" value="HEQRo_perm_3TM"/>
    <property type="match status" value="1"/>
</dbReference>
<feature type="domain" description="ABC transmembrane type-1" evidence="10">
    <location>
        <begin position="99"/>
        <end position="389"/>
    </location>
</feature>
<dbReference type="InterPro" id="IPR010065">
    <property type="entry name" value="AA_ABC_transptr_permease_3TM"/>
</dbReference>
<comment type="similarity">
    <text evidence="2">Belongs to the binding-protein-dependent transport system permease family. HisMQ subfamily.</text>
</comment>
<sequence>MAGVEPTAPAIGAGRAGRSALNILPRGASLRGILWQAVLLVVVLGLGWWLVGNAERNMAARGLSFGFGFLERSAGIPIGEHMIPYTPADTYARALTVGLLNTLRVAIVGILLCTVLGVALGLARLSSNPLLRALTGGYIEVIRNTPLVLQLVFWHALLLQLPSVRQALNPLPGVFLSQRGVKIPALVAEPALYWMLGALAAGAIGWWLLLRRERARQAATGERRPTILPGLAMLLGLPALSMLAMGAPRVEWPELAGFNFEGGLALSPEFFALLVGLVVYTSAFVAEIVRSGIQSVHKGQPEAAQALGLTPGQKMRLVILPQAMRVIIPPMTSQFLNLTKNSSLAVVIGYPDLVSISNTSINQTGQAIEVIAIFMAVYLALSLITSLLMNFYNSAVALKER</sequence>
<dbReference type="RefSeq" id="WP_244407828.1">
    <property type="nucleotide sequence ID" value="NZ_AP025637.1"/>
</dbReference>
<dbReference type="PANTHER" id="PTHR30614:SF37">
    <property type="entry name" value="AMINO-ACID ABC TRANSPORTER PERMEASE PROTEIN YHDX-RELATED"/>
    <property type="match status" value="1"/>
</dbReference>
<keyword evidence="12" id="KW-1185">Reference proteome</keyword>
<organism evidence="11 12">
    <name type="scientific">Roseomonas fluvialis</name>
    <dbReference type="NCBI Taxonomy" id="1750527"/>
    <lineage>
        <taxon>Bacteria</taxon>
        <taxon>Pseudomonadati</taxon>
        <taxon>Pseudomonadota</taxon>
        <taxon>Alphaproteobacteria</taxon>
        <taxon>Acetobacterales</taxon>
        <taxon>Roseomonadaceae</taxon>
        <taxon>Roseomonas</taxon>
    </lineage>
</organism>
<evidence type="ECO:0000256" key="4">
    <source>
        <dbReference type="ARBA" id="ARBA00022475"/>
    </source>
</evidence>
<dbReference type="SUPFAM" id="SSF161098">
    <property type="entry name" value="MetI-like"/>
    <property type="match status" value="1"/>
</dbReference>
<dbReference type="Proteomes" id="UP000831327">
    <property type="component" value="Chromosome"/>
</dbReference>
<evidence type="ECO:0000256" key="8">
    <source>
        <dbReference type="ARBA" id="ARBA00023136"/>
    </source>
</evidence>
<dbReference type="InterPro" id="IPR043429">
    <property type="entry name" value="ArtM/GltK/GlnP/TcyL/YhdX-like"/>
</dbReference>
<feature type="transmembrane region" description="Helical" evidence="9">
    <location>
        <begin position="191"/>
        <end position="210"/>
    </location>
</feature>
<evidence type="ECO:0000256" key="6">
    <source>
        <dbReference type="ARBA" id="ARBA00022970"/>
    </source>
</evidence>
<keyword evidence="8 9" id="KW-0472">Membrane</keyword>
<protein>
    <submittedName>
        <fullName evidence="11">ABC transporter permease</fullName>
    </submittedName>
</protein>
<keyword evidence="3 9" id="KW-0813">Transport</keyword>
<evidence type="ECO:0000256" key="7">
    <source>
        <dbReference type="ARBA" id="ARBA00022989"/>
    </source>
</evidence>
<evidence type="ECO:0000256" key="3">
    <source>
        <dbReference type="ARBA" id="ARBA00022448"/>
    </source>
</evidence>
<evidence type="ECO:0000256" key="5">
    <source>
        <dbReference type="ARBA" id="ARBA00022692"/>
    </source>
</evidence>
<dbReference type="CDD" id="cd06261">
    <property type="entry name" value="TM_PBP2"/>
    <property type="match status" value="1"/>
</dbReference>
<feature type="transmembrane region" description="Helical" evidence="9">
    <location>
        <begin position="270"/>
        <end position="289"/>
    </location>
</feature>
<evidence type="ECO:0000256" key="2">
    <source>
        <dbReference type="ARBA" id="ARBA00010072"/>
    </source>
</evidence>